<feature type="coiled-coil region" evidence="1">
    <location>
        <begin position="370"/>
        <end position="397"/>
    </location>
</feature>
<keyword evidence="1" id="KW-0175">Coiled coil</keyword>
<accession>A0ABV3ZG54</accession>
<protein>
    <submittedName>
        <fullName evidence="2">Uncharacterized protein</fullName>
    </submittedName>
</protein>
<dbReference type="Proteomes" id="UP001560573">
    <property type="component" value="Unassembled WGS sequence"/>
</dbReference>
<name>A0ABV3ZG54_9BACT</name>
<evidence type="ECO:0000256" key="1">
    <source>
        <dbReference type="SAM" id="Coils"/>
    </source>
</evidence>
<reference evidence="2 3" key="1">
    <citation type="submission" date="2023-07" db="EMBL/GenBank/DDBJ databases">
        <authorList>
            <person name="Lian W.-H."/>
        </authorList>
    </citation>
    <scope>NUCLEOTIDE SEQUENCE [LARGE SCALE GENOMIC DNA]</scope>
    <source>
        <strain evidence="2 3">SYSU DXS3180</strain>
    </source>
</reference>
<comment type="caution">
    <text evidence="2">The sequence shown here is derived from an EMBL/GenBank/DDBJ whole genome shotgun (WGS) entry which is preliminary data.</text>
</comment>
<dbReference type="EMBL" id="JAULBC010000005">
    <property type="protein sequence ID" value="MEX6688862.1"/>
    <property type="molecule type" value="Genomic_DNA"/>
</dbReference>
<sequence length="402" mass="44491">MKRILLFFSLITTLENLQAQNTFPATGSVGIGTTMPRGKLHVVENARDYYVDRMIPGSSEDSQGPNYLLLHEIYSGTLLDDRHVMGKLTAIRGNTGSWNRKWTVEVNTSSAYNANRGSMITYNEAARLVTLTYNNVNYLAVEINNSSALYYFSFTGYAHYETLSIVKDEFVSNVQPFVNLDPITTPSNIGIGTTNPAGKLSFADVDKTNLPNGITWYSGSGDPTVYGVHRTAGDWVAPNYQQLRLGWTTGVVIDPGTQYGKSYLDVQGNGLRVTQGSLGIGTTDTKGYKLAVNGAAVFTKAVVKNYANWPDYVFDSAYNLPSLESVSSFVKENRHLPEIPSASTIEKDGHDLGDVQKMLLKKVEELTLYIIDQNGSIKDLRSENEALRKRIEQIEQQVVNHN</sequence>
<evidence type="ECO:0000313" key="3">
    <source>
        <dbReference type="Proteomes" id="UP001560573"/>
    </source>
</evidence>
<dbReference type="RefSeq" id="WP_369330272.1">
    <property type="nucleotide sequence ID" value="NZ_JAULBC010000005.1"/>
</dbReference>
<evidence type="ECO:0000313" key="2">
    <source>
        <dbReference type="EMBL" id="MEX6688862.1"/>
    </source>
</evidence>
<proteinExistence type="predicted"/>
<keyword evidence="3" id="KW-1185">Reference proteome</keyword>
<gene>
    <name evidence="2" type="ORF">QTN47_15245</name>
</gene>
<organism evidence="2 3">
    <name type="scientific">Danxiaibacter flavus</name>
    <dbReference type="NCBI Taxonomy" id="3049108"/>
    <lineage>
        <taxon>Bacteria</taxon>
        <taxon>Pseudomonadati</taxon>
        <taxon>Bacteroidota</taxon>
        <taxon>Chitinophagia</taxon>
        <taxon>Chitinophagales</taxon>
        <taxon>Chitinophagaceae</taxon>
        <taxon>Danxiaibacter</taxon>
    </lineage>
</organism>